<dbReference type="KEGG" id="rgl:CS053_13160"/>
<dbReference type="InterPro" id="IPR039422">
    <property type="entry name" value="MarR/SlyA-like"/>
</dbReference>
<name>A0A5B9E0B0_9GAMM</name>
<evidence type="ECO:0000259" key="4">
    <source>
        <dbReference type="PROSITE" id="PS50995"/>
    </source>
</evidence>
<dbReference type="GO" id="GO:0003677">
    <property type="term" value="F:DNA binding"/>
    <property type="evidence" value="ECO:0007669"/>
    <property type="project" value="UniProtKB-KW"/>
</dbReference>
<keyword evidence="1" id="KW-0805">Transcription regulation</keyword>
<dbReference type="InterPro" id="IPR023187">
    <property type="entry name" value="Tscrpt_reg_MarR-type_CS"/>
</dbReference>
<protein>
    <submittedName>
        <fullName evidence="5">MarR family transcriptional regulator</fullName>
    </submittedName>
</protein>
<reference evidence="5 6" key="1">
    <citation type="submission" date="2019-08" db="EMBL/GenBank/DDBJ databases">
        <title>Complete genome sequence of Rhodanobacter glycinis strain T01E-68 isolated from tomato root.</title>
        <authorList>
            <person name="Weon H.-Y."/>
            <person name="Lee S.A."/>
        </authorList>
    </citation>
    <scope>NUCLEOTIDE SEQUENCE [LARGE SCALE GENOMIC DNA]</scope>
    <source>
        <strain evidence="5 6">T01E-68</strain>
    </source>
</reference>
<dbReference type="RefSeq" id="WP_147627766.1">
    <property type="nucleotide sequence ID" value="NZ_CP042807.1"/>
</dbReference>
<dbReference type="InterPro" id="IPR036390">
    <property type="entry name" value="WH_DNA-bd_sf"/>
</dbReference>
<dbReference type="Proteomes" id="UP000321807">
    <property type="component" value="Chromosome"/>
</dbReference>
<feature type="domain" description="HTH marR-type" evidence="4">
    <location>
        <begin position="9"/>
        <end position="146"/>
    </location>
</feature>
<organism evidence="5 6">
    <name type="scientific">Rhodanobacter glycinis</name>
    <dbReference type="NCBI Taxonomy" id="582702"/>
    <lineage>
        <taxon>Bacteria</taxon>
        <taxon>Pseudomonadati</taxon>
        <taxon>Pseudomonadota</taxon>
        <taxon>Gammaproteobacteria</taxon>
        <taxon>Lysobacterales</taxon>
        <taxon>Rhodanobacteraceae</taxon>
        <taxon>Rhodanobacter</taxon>
    </lineage>
</organism>
<dbReference type="PANTHER" id="PTHR33164">
    <property type="entry name" value="TRANSCRIPTIONAL REGULATOR, MARR FAMILY"/>
    <property type="match status" value="1"/>
</dbReference>
<dbReference type="PROSITE" id="PS01117">
    <property type="entry name" value="HTH_MARR_1"/>
    <property type="match status" value="1"/>
</dbReference>
<dbReference type="Gene3D" id="1.10.10.10">
    <property type="entry name" value="Winged helix-like DNA-binding domain superfamily/Winged helix DNA-binding domain"/>
    <property type="match status" value="1"/>
</dbReference>
<accession>A0A5B9E0B0</accession>
<dbReference type="InterPro" id="IPR000835">
    <property type="entry name" value="HTH_MarR-typ"/>
</dbReference>
<dbReference type="SUPFAM" id="SSF46785">
    <property type="entry name" value="Winged helix' DNA-binding domain"/>
    <property type="match status" value="1"/>
</dbReference>
<dbReference type="PANTHER" id="PTHR33164:SF57">
    <property type="entry name" value="MARR-FAMILY TRANSCRIPTIONAL REGULATOR"/>
    <property type="match status" value="1"/>
</dbReference>
<evidence type="ECO:0000313" key="6">
    <source>
        <dbReference type="Proteomes" id="UP000321807"/>
    </source>
</evidence>
<dbReference type="PROSITE" id="PS50995">
    <property type="entry name" value="HTH_MARR_2"/>
    <property type="match status" value="1"/>
</dbReference>
<dbReference type="GO" id="GO:0003700">
    <property type="term" value="F:DNA-binding transcription factor activity"/>
    <property type="evidence" value="ECO:0007669"/>
    <property type="project" value="InterPro"/>
</dbReference>
<gene>
    <name evidence="5" type="ORF">CS053_13160</name>
</gene>
<dbReference type="EMBL" id="CP042807">
    <property type="protein sequence ID" value="QEE25338.1"/>
    <property type="molecule type" value="Genomic_DNA"/>
</dbReference>
<evidence type="ECO:0000256" key="2">
    <source>
        <dbReference type="ARBA" id="ARBA00023125"/>
    </source>
</evidence>
<dbReference type="GO" id="GO:0006950">
    <property type="term" value="P:response to stress"/>
    <property type="evidence" value="ECO:0007669"/>
    <property type="project" value="TreeGrafter"/>
</dbReference>
<evidence type="ECO:0000256" key="3">
    <source>
        <dbReference type="ARBA" id="ARBA00023163"/>
    </source>
</evidence>
<dbReference type="InterPro" id="IPR036388">
    <property type="entry name" value="WH-like_DNA-bd_sf"/>
</dbReference>
<proteinExistence type="predicted"/>
<dbReference type="AlphaFoldDB" id="A0A5B9E0B0"/>
<sequence>MTEARGGLEDVVLPALLRHARVTYGTTMRRALADAGHDDLPKNGLYVIGGLALGAGDTPLGVLIRELRISKQAAGQLVDTLVSRGYLQRTVDEHDRRKLTVNLTERGRDAARTQAAAREAVDAELIARVGESDVNAARRVLAALIEIGRAREAQDEKLPDGVEES</sequence>
<dbReference type="Pfam" id="PF12802">
    <property type="entry name" value="MarR_2"/>
    <property type="match status" value="1"/>
</dbReference>
<keyword evidence="3" id="KW-0804">Transcription</keyword>
<keyword evidence="2" id="KW-0238">DNA-binding</keyword>
<evidence type="ECO:0000313" key="5">
    <source>
        <dbReference type="EMBL" id="QEE25338.1"/>
    </source>
</evidence>
<dbReference type="SMART" id="SM00347">
    <property type="entry name" value="HTH_MARR"/>
    <property type="match status" value="1"/>
</dbReference>
<evidence type="ECO:0000256" key="1">
    <source>
        <dbReference type="ARBA" id="ARBA00023015"/>
    </source>
</evidence>